<dbReference type="EMBL" id="JAHRIP010061495">
    <property type="protein sequence ID" value="MEQ2305171.1"/>
    <property type="molecule type" value="Genomic_DNA"/>
</dbReference>
<sequence>MVSSDSWGRGWQYLVDWDGYGPEDRSWVPRSSFVTLPSLMTTVPPYILLLLGRHEAAFEGGMTSGSGLCLFFVLCLLHVFSVFRRCWSSQVCWVTGATYSTDYFEEYLNRRLPAL</sequence>
<evidence type="ECO:0000313" key="2">
    <source>
        <dbReference type="EMBL" id="MEQ2305171.1"/>
    </source>
</evidence>
<gene>
    <name evidence="2" type="ORF">AMECASPLE_034934</name>
</gene>
<keyword evidence="1" id="KW-0812">Transmembrane</keyword>
<keyword evidence="1" id="KW-0472">Membrane</keyword>
<comment type="caution">
    <text evidence="2">The sequence shown here is derived from an EMBL/GenBank/DDBJ whole genome shotgun (WGS) entry which is preliminary data.</text>
</comment>
<dbReference type="InterPro" id="IPR016197">
    <property type="entry name" value="Chromo-like_dom_sf"/>
</dbReference>
<reference evidence="2 3" key="1">
    <citation type="submission" date="2021-06" db="EMBL/GenBank/DDBJ databases">
        <authorList>
            <person name="Palmer J.M."/>
        </authorList>
    </citation>
    <scope>NUCLEOTIDE SEQUENCE [LARGE SCALE GENOMIC DNA]</scope>
    <source>
        <strain evidence="2 3">AS_MEX2019</strain>
        <tissue evidence="2">Muscle</tissue>
    </source>
</reference>
<keyword evidence="1" id="KW-1133">Transmembrane helix</keyword>
<protein>
    <recommendedName>
        <fullName evidence="4">Chromo domain-containing protein</fullName>
    </recommendedName>
</protein>
<evidence type="ECO:0008006" key="4">
    <source>
        <dbReference type="Google" id="ProtNLM"/>
    </source>
</evidence>
<accession>A0ABV0ZGH8</accession>
<evidence type="ECO:0000256" key="1">
    <source>
        <dbReference type="SAM" id="Phobius"/>
    </source>
</evidence>
<evidence type="ECO:0000313" key="3">
    <source>
        <dbReference type="Proteomes" id="UP001469553"/>
    </source>
</evidence>
<keyword evidence="3" id="KW-1185">Reference proteome</keyword>
<organism evidence="2 3">
    <name type="scientific">Ameca splendens</name>
    <dbReference type="NCBI Taxonomy" id="208324"/>
    <lineage>
        <taxon>Eukaryota</taxon>
        <taxon>Metazoa</taxon>
        <taxon>Chordata</taxon>
        <taxon>Craniata</taxon>
        <taxon>Vertebrata</taxon>
        <taxon>Euteleostomi</taxon>
        <taxon>Actinopterygii</taxon>
        <taxon>Neopterygii</taxon>
        <taxon>Teleostei</taxon>
        <taxon>Neoteleostei</taxon>
        <taxon>Acanthomorphata</taxon>
        <taxon>Ovalentaria</taxon>
        <taxon>Atherinomorphae</taxon>
        <taxon>Cyprinodontiformes</taxon>
        <taxon>Goodeidae</taxon>
        <taxon>Ameca</taxon>
    </lineage>
</organism>
<dbReference type="Gene3D" id="2.40.50.40">
    <property type="match status" value="1"/>
</dbReference>
<dbReference type="SUPFAM" id="SSF54160">
    <property type="entry name" value="Chromo domain-like"/>
    <property type="match status" value="1"/>
</dbReference>
<name>A0ABV0ZGH8_9TELE</name>
<proteinExistence type="predicted"/>
<feature type="transmembrane region" description="Helical" evidence="1">
    <location>
        <begin position="64"/>
        <end position="83"/>
    </location>
</feature>
<dbReference type="Proteomes" id="UP001469553">
    <property type="component" value="Unassembled WGS sequence"/>
</dbReference>